<keyword evidence="1" id="KW-0472">Membrane</keyword>
<accession>A0A1F5QAW0</accession>
<protein>
    <submittedName>
        <fullName evidence="2">Uncharacterized protein</fullName>
    </submittedName>
</protein>
<sequence>MVKEFLKSLREGMKQFADMVADSVNLLLLLAVYFVGIGLVSIVAKLSGKHFLDIGRQSRQSYWQKIEKRPERNSFYRMF</sequence>
<dbReference type="EMBL" id="MFFF01000021">
    <property type="protein sequence ID" value="OGE99325.1"/>
    <property type="molecule type" value="Genomic_DNA"/>
</dbReference>
<reference evidence="2 3" key="1">
    <citation type="journal article" date="2016" name="Nat. Commun.">
        <title>Thousands of microbial genomes shed light on interconnected biogeochemical processes in an aquifer system.</title>
        <authorList>
            <person name="Anantharaman K."/>
            <person name="Brown C.T."/>
            <person name="Hug L.A."/>
            <person name="Sharon I."/>
            <person name="Castelle C.J."/>
            <person name="Probst A.J."/>
            <person name="Thomas B.C."/>
            <person name="Singh A."/>
            <person name="Wilkins M.J."/>
            <person name="Karaoz U."/>
            <person name="Brodie E.L."/>
            <person name="Williams K.H."/>
            <person name="Hubbard S.S."/>
            <person name="Banfield J.F."/>
        </authorList>
    </citation>
    <scope>NUCLEOTIDE SEQUENCE [LARGE SCALE GENOMIC DNA]</scope>
</reference>
<comment type="caution">
    <text evidence="2">The sequence shown here is derived from an EMBL/GenBank/DDBJ whole genome shotgun (WGS) entry which is preliminary data.</text>
</comment>
<feature type="transmembrane region" description="Helical" evidence="1">
    <location>
        <begin position="26"/>
        <end position="46"/>
    </location>
</feature>
<dbReference type="AlphaFoldDB" id="A0A1F5QAW0"/>
<name>A0A1F5QAW0_9BACT</name>
<keyword evidence="1" id="KW-0812">Transmembrane</keyword>
<evidence type="ECO:0000313" key="2">
    <source>
        <dbReference type="EMBL" id="OGE99325.1"/>
    </source>
</evidence>
<evidence type="ECO:0000313" key="3">
    <source>
        <dbReference type="Proteomes" id="UP000177235"/>
    </source>
</evidence>
<gene>
    <name evidence="2" type="ORF">A3J05_00195</name>
</gene>
<evidence type="ECO:0000256" key="1">
    <source>
        <dbReference type="SAM" id="Phobius"/>
    </source>
</evidence>
<keyword evidence="1" id="KW-1133">Transmembrane helix</keyword>
<proteinExistence type="predicted"/>
<organism evidence="2 3">
    <name type="scientific">Candidatus Doudnabacteria bacterium RIFCSPLOWO2_02_FULL_48_13</name>
    <dbReference type="NCBI Taxonomy" id="1817845"/>
    <lineage>
        <taxon>Bacteria</taxon>
        <taxon>Candidatus Doudnaibacteriota</taxon>
    </lineage>
</organism>
<dbReference type="Proteomes" id="UP000177235">
    <property type="component" value="Unassembled WGS sequence"/>
</dbReference>